<dbReference type="GO" id="GO:0102193">
    <property type="term" value="F:protein-ribulosamine 3-kinase activity"/>
    <property type="evidence" value="ECO:0007669"/>
    <property type="project" value="UniProtKB-EC"/>
</dbReference>
<dbReference type="EMBL" id="JAGHQM010000196">
    <property type="protein sequence ID" value="KAH0563490.1"/>
    <property type="molecule type" value="Genomic_DNA"/>
</dbReference>
<dbReference type="PANTHER" id="PTHR12149:SF8">
    <property type="entry name" value="PROTEIN-RIBULOSAMINE 3-KINASE"/>
    <property type="match status" value="1"/>
</dbReference>
<dbReference type="Proteomes" id="UP000750711">
    <property type="component" value="Unassembled WGS sequence"/>
</dbReference>
<gene>
    <name evidence="3" type="ORF">GP486_001941</name>
</gene>
<dbReference type="AlphaFoldDB" id="A0A9P8LG56"/>
<comment type="caution">
    <text evidence="3">The sequence shown here is derived from an EMBL/GenBank/DDBJ whole genome shotgun (WGS) entry which is preliminary data.</text>
</comment>
<dbReference type="EC" id="2.7.1.172" evidence="1"/>
<organism evidence="3 4">
    <name type="scientific">Trichoglossum hirsutum</name>
    <dbReference type="NCBI Taxonomy" id="265104"/>
    <lineage>
        <taxon>Eukaryota</taxon>
        <taxon>Fungi</taxon>
        <taxon>Dikarya</taxon>
        <taxon>Ascomycota</taxon>
        <taxon>Pezizomycotina</taxon>
        <taxon>Geoglossomycetes</taxon>
        <taxon>Geoglossales</taxon>
        <taxon>Geoglossaceae</taxon>
        <taxon>Trichoglossum</taxon>
    </lineage>
</organism>
<reference evidence="3" key="1">
    <citation type="submission" date="2021-03" db="EMBL/GenBank/DDBJ databases">
        <title>Comparative genomics and phylogenomic investigation of the class Geoglossomycetes provide insights into ecological specialization and systematics.</title>
        <authorList>
            <person name="Melie T."/>
            <person name="Pirro S."/>
            <person name="Miller A.N."/>
            <person name="Quandt A."/>
        </authorList>
    </citation>
    <scope>NUCLEOTIDE SEQUENCE</scope>
    <source>
        <strain evidence="3">CAQ_001_2017</strain>
    </source>
</reference>
<accession>A0A9P8LG56</accession>
<protein>
    <recommendedName>
        <fullName evidence="1">protein-ribulosamine 3-kinase</fullName>
        <ecNumber evidence="1">2.7.1.172</ecNumber>
    </recommendedName>
</protein>
<dbReference type="PANTHER" id="PTHR12149">
    <property type="entry name" value="FRUCTOSAMINE 3 KINASE-RELATED PROTEIN"/>
    <property type="match status" value="1"/>
</dbReference>
<evidence type="ECO:0000256" key="1">
    <source>
        <dbReference type="ARBA" id="ARBA00011961"/>
    </source>
</evidence>
<dbReference type="SUPFAM" id="SSF56112">
    <property type="entry name" value="Protein kinase-like (PK-like)"/>
    <property type="match status" value="1"/>
</dbReference>
<keyword evidence="4" id="KW-1185">Reference proteome</keyword>
<comment type="catalytic activity">
    <reaction evidence="2">
        <text>N(6)-D-ribulosyl-L-lysyl-[protein] + ATP = N(6)-(3-O-phospho-D-ribulosyl)-L-lysyl-[protein] + ADP + H(+)</text>
        <dbReference type="Rhea" id="RHEA:48432"/>
        <dbReference type="Rhea" id="RHEA-COMP:12103"/>
        <dbReference type="Rhea" id="RHEA-COMP:12104"/>
        <dbReference type="ChEBI" id="CHEBI:15378"/>
        <dbReference type="ChEBI" id="CHEBI:30616"/>
        <dbReference type="ChEBI" id="CHEBI:90418"/>
        <dbReference type="ChEBI" id="CHEBI:90420"/>
        <dbReference type="ChEBI" id="CHEBI:456216"/>
        <dbReference type="EC" id="2.7.1.172"/>
    </reaction>
    <physiologicalReaction direction="left-to-right" evidence="2">
        <dbReference type="Rhea" id="RHEA:48433"/>
    </physiologicalReaction>
</comment>
<dbReference type="Pfam" id="PF03881">
    <property type="entry name" value="Fructosamin_kin"/>
    <property type="match status" value="1"/>
</dbReference>
<name>A0A9P8LG56_9PEZI</name>
<proteinExistence type="predicted"/>
<evidence type="ECO:0000256" key="2">
    <source>
        <dbReference type="ARBA" id="ARBA00048655"/>
    </source>
</evidence>
<dbReference type="InterPro" id="IPR016477">
    <property type="entry name" value="Fructo-/Ketosamine-3-kinase"/>
</dbReference>
<evidence type="ECO:0000313" key="4">
    <source>
        <dbReference type="Proteomes" id="UP000750711"/>
    </source>
</evidence>
<dbReference type="InterPro" id="IPR011009">
    <property type="entry name" value="Kinase-like_dom_sf"/>
</dbReference>
<sequence>MVDSSIWDQEIDVPEDVISYVDSNVSANMPPMSRVEGISPHGASYWTRTAEIQTTQEDGSPLSFFLKVSQNDTGKGMMSGEFASMSALHNTMPDLAPKPIAWGTYASNPNIHFFLCSFHDMTDEVPDVEVFPAKIAELHMKGVSPNGKFGFPVVTYQGRLPQDTTWCDTWEECFSRSLKRMLELEEEAQGYNEKMSFLSNAIMTKVIPRLLRPLETEGHQIQPRLVHGDLWDGNTSTDVVTDNPLIFDASAFYAHNEYELGPWRPTRHKIGKSYVHVYHKHFPISAPEEDFDDRNTLYCIRFNMCSSALYPGNIRFRNIVMEEMQVLVDKFPDGYEGWLKQRKISLGD</sequence>
<dbReference type="Gene3D" id="3.90.1200.10">
    <property type="match status" value="1"/>
</dbReference>
<evidence type="ECO:0000313" key="3">
    <source>
        <dbReference type="EMBL" id="KAH0563490.1"/>
    </source>
</evidence>